<dbReference type="AlphaFoldDB" id="A0A0G0D378"/>
<evidence type="ECO:0000256" key="1">
    <source>
        <dbReference type="SAM" id="Phobius"/>
    </source>
</evidence>
<evidence type="ECO:0000313" key="2">
    <source>
        <dbReference type="EMBL" id="KKP87793.1"/>
    </source>
</evidence>
<dbReference type="Pfam" id="PF07610">
    <property type="entry name" value="DUF1573"/>
    <property type="match status" value="1"/>
</dbReference>
<name>A0A0G0D378_9BACT</name>
<accession>A0A0G0D378</accession>
<proteinExistence type="predicted"/>
<dbReference type="EMBL" id="LBRB01000031">
    <property type="protein sequence ID" value="KKP87793.1"/>
    <property type="molecule type" value="Genomic_DNA"/>
</dbReference>
<keyword evidence="1" id="KW-1133">Transmembrane helix</keyword>
<sequence length="133" mass="14431">MSPKIIIGYILGVIILMGIIMVVGSKGTITTAKIDDPNRPVATANTTLFNFGKMTNKDIRQKTFEITNTGKSDLFLTQVATSCDCAYVYVTADGTRSPKFTMHAKSAWRGKVAPGEIAQVEVIYEPAINLISN</sequence>
<comment type="caution">
    <text evidence="2">The sequence shown here is derived from an EMBL/GenBank/DDBJ whole genome shotgun (WGS) entry which is preliminary data.</text>
</comment>
<protein>
    <recommendedName>
        <fullName evidence="4">DUF1573 domain-containing protein</fullName>
    </recommendedName>
</protein>
<keyword evidence="1" id="KW-0472">Membrane</keyword>
<reference evidence="2 3" key="1">
    <citation type="journal article" date="2015" name="Nature">
        <title>rRNA introns, odd ribosomes, and small enigmatic genomes across a large radiation of phyla.</title>
        <authorList>
            <person name="Brown C.T."/>
            <person name="Hug L.A."/>
            <person name="Thomas B.C."/>
            <person name="Sharon I."/>
            <person name="Castelle C.J."/>
            <person name="Singh A."/>
            <person name="Wilkins M.J."/>
            <person name="Williams K.H."/>
            <person name="Banfield J.F."/>
        </authorList>
    </citation>
    <scope>NUCLEOTIDE SEQUENCE [LARGE SCALE GENOMIC DNA]</scope>
</reference>
<dbReference type="Proteomes" id="UP000034316">
    <property type="component" value="Unassembled WGS sequence"/>
</dbReference>
<dbReference type="InterPro" id="IPR011467">
    <property type="entry name" value="DUF1573"/>
</dbReference>
<evidence type="ECO:0008006" key="4">
    <source>
        <dbReference type="Google" id="ProtNLM"/>
    </source>
</evidence>
<organism evidence="2 3">
    <name type="scientific">Berkelbacteria bacterium GW2011_GWA2_35_9</name>
    <dbReference type="NCBI Taxonomy" id="1618333"/>
    <lineage>
        <taxon>Bacteria</taxon>
        <taxon>Candidatus Berkelbacteria</taxon>
    </lineage>
</organism>
<dbReference type="Gene3D" id="2.60.40.10">
    <property type="entry name" value="Immunoglobulins"/>
    <property type="match status" value="1"/>
</dbReference>
<feature type="transmembrane region" description="Helical" evidence="1">
    <location>
        <begin position="6"/>
        <end position="24"/>
    </location>
</feature>
<evidence type="ECO:0000313" key="3">
    <source>
        <dbReference type="Proteomes" id="UP000034316"/>
    </source>
</evidence>
<dbReference type="InterPro" id="IPR013783">
    <property type="entry name" value="Ig-like_fold"/>
</dbReference>
<keyword evidence="1" id="KW-0812">Transmembrane</keyword>
<gene>
    <name evidence="2" type="ORF">UR93_C0031G0007</name>
</gene>